<dbReference type="CDD" id="cd01948">
    <property type="entry name" value="EAL"/>
    <property type="match status" value="1"/>
</dbReference>
<reference evidence="3 4" key="1">
    <citation type="submission" date="2020-04" db="EMBL/GenBank/DDBJ databases">
        <title>Genome sequencing of Rosenbergiella species.</title>
        <authorList>
            <person name="Alvarez-Perez S."/>
            <person name="Lievens B."/>
        </authorList>
    </citation>
    <scope>NUCLEOTIDE SEQUENCE [LARGE SCALE GENOMIC DNA]</scope>
    <source>
        <strain evidence="3 4">S61</strain>
    </source>
</reference>
<dbReference type="InterPro" id="IPR036046">
    <property type="entry name" value="Acylphosphatase-like_dom_sf"/>
</dbReference>
<sequence length="407" mass="46160">MLTTIIYRSHIGKNTSKFEVEKFIEKANQRNSDAGVTGILLFDGEHFLQLLEGPEEEVDTIYRVICGDHRHFSLTELLRDYSIERHFGNAGMELFDLRNYDKSAVLDAVLDRATSKFKLTYDDRTLQFIKTFVECENKDSYLELGESEKWQFELNEQPELVADHSEELPYTFGFQPVINPSSRKILSYEAKMRAADGQSPLKFFASLQRDEIYHVDLVSKQTALQMAKSLQLNDYTLVLKLLPMTLVKNPEAVEFLLNAIQENDFVPQQIVISIAEDSVVNEDETFTAEVMKLKRAGIRLAIDNFGAGMAGLLLLTRIQPELVMVDSDMLRDVHKNGPKQAINQSIIKICSSLEIQVIASGITQVEEWSWLRLAGVKAFQGDLFAGAVPRRLPAIHWPVDLNARISA</sequence>
<dbReference type="SMART" id="SM01034">
    <property type="entry name" value="BLUF"/>
    <property type="match status" value="1"/>
</dbReference>
<dbReference type="InterPro" id="IPR001633">
    <property type="entry name" value="EAL_dom"/>
</dbReference>
<evidence type="ECO:0000313" key="4">
    <source>
        <dbReference type="Proteomes" id="UP000790096"/>
    </source>
</evidence>
<dbReference type="SUPFAM" id="SSF54975">
    <property type="entry name" value="Acylphosphatase/BLUF domain-like"/>
    <property type="match status" value="1"/>
</dbReference>
<comment type="caution">
    <text evidence="3">The sequence shown here is derived from an EMBL/GenBank/DDBJ whole genome shotgun (WGS) entry which is preliminary data.</text>
</comment>
<dbReference type="EMBL" id="JABBFR010000006">
    <property type="protein sequence ID" value="MBT0724106.1"/>
    <property type="molecule type" value="Genomic_DNA"/>
</dbReference>
<dbReference type="Gene3D" id="3.20.20.450">
    <property type="entry name" value="EAL domain"/>
    <property type="match status" value="1"/>
</dbReference>
<name>A0ABS5SVF7_9GAMM</name>
<dbReference type="RefSeq" id="WP_214236793.1">
    <property type="nucleotide sequence ID" value="NZ_JABBFR010000006.1"/>
</dbReference>
<dbReference type="InterPro" id="IPR035919">
    <property type="entry name" value="EAL_sf"/>
</dbReference>
<dbReference type="InterPro" id="IPR050706">
    <property type="entry name" value="Cyclic-di-GMP_PDE-like"/>
</dbReference>
<accession>A0ABS5SVF7</accession>
<gene>
    <name evidence="3" type="ORF">HH682_06560</name>
</gene>
<feature type="domain" description="BLUF" evidence="2">
    <location>
        <begin position="2"/>
        <end position="93"/>
    </location>
</feature>
<dbReference type="Pfam" id="PF04940">
    <property type="entry name" value="BLUF"/>
    <property type="match status" value="1"/>
</dbReference>
<evidence type="ECO:0000259" key="1">
    <source>
        <dbReference type="PROSITE" id="PS50883"/>
    </source>
</evidence>
<dbReference type="Proteomes" id="UP000790096">
    <property type="component" value="Unassembled WGS sequence"/>
</dbReference>
<dbReference type="SMART" id="SM00052">
    <property type="entry name" value="EAL"/>
    <property type="match status" value="1"/>
</dbReference>
<protein>
    <submittedName>
        <fullName evidence="3">Diguanylate phosphodiesterase</fullName>
    </submittedName>
</protein>
<dbReference type="PANTHER" id="PTHR33121">
    <property type="entry name" value="CYCLIC DI-GMP PHOSPHODIESTERASE PDEF"/>
    <property type="match status" value="1"/>
</dbReference>
<dbReference type="SUPFAM" id="SSF141868">
    <property type="entry name" value="EAL domain-like"/>
    <property type="match status" value="1"/>
</dbReference>
<dbReference type="InterPro" id="IPR007024">
    <property type="entry name" value="BLUF_domain"/>
</dbReference>
<dbReference type="Pfam" id="PF00563">
    <property type="entry name" value="EAL"/>
    <property type="match status" value="1"/>
</dbReference>
<feature type="domain" description="EAL" evidence="1">
    <location>
        <begin position="151"/>
        <end position="401"/>
    </location>
</feature>
<keyword evidence="4" id="KW-1185">Reference proteome</keyword>
<evidence type="ECO:0000259" key="2">
    <source>
        <dbReference type="PROSITE" id="PS50925"/>
    </source>
</evidence>
<evidence type="ECO:0000313" key="3">
    <source>
        <dbReference type="EMBL" id="MBT0724106.1"/>
    </source>
</evidence>
<organism evidence="3 4">
    <name type="scientific">Rosenbergiella gaditana</name>
    <dbReference type="NCBI Taxonomy" id="2726987"/>
    <lineage>
        <taxon>Bacteria</taxon>
        <taxon>Pseudomonadati</taxon>
        <taxon>Pseudomonadota</taxon>
        <taxon>Gammaproteobacteria</taxon>
        <taxon>Enterobacterales</taxon>
        <taxon>Erwiniaceae</taxon>
        <taxon>Rosenbergiella</taxon>
    </lineage>
</organism>
<proteinExistence type="predicted"/>
<dbReference type="PANTHER" id="PTHR33121:SF15">
    <property type="entry name" value="BLUE LIGHT- AND TEMPERATURE-REGULATED ANTIREPRESSOR BLUF"/>
    <property type="match status" value="1"/>
</dbReference>
<dbReference type="PROSITE" id="PS50883">
    <property type="entry name" value="EAL"/>
    <property type="match status" value="1"/>
</dbReference>
<dbReference type="PROSITE" id="PS50925">
    <property type="entry name" value="BLUF"/>
    <property type="match status" value="1"/>
</dbReference>
<dbReference type="Gene3D" id="3.30.70.100">
    <property type="match status" value="1"/>
</dbReference>